<dbReference type="EMBL" id="RXGB01002771">
    <property type="protein sequence ID" value="TMW93967.1"/>
    <property type="molecule type" value="Genomic_DNA"/>
</dbReference>
<protein>
    <recommendedName>
        <fullName evidence="4">Serine-threonine kinase receptor-associated protein</fullName>
    </recommendedName>
</protein>
<feature type="repeat" description="WD" evidence="5">
    <location>
        <begin position="299"/>
        <end position="332"/>
    </location>
</feature>
<comment type="caution">
    <text evidence="7">The sequence shown here is derived from an EMBL/GenBank/DDBJ whole genome shotgun (WGS) entry which is preliminary data.</text>
</comment>
<evidence type="ECO:0000256" key="3">
    <source>
        <dbReference type="ARBA" id="ARBA00038394"/>
    </source>
</evidence>
<evidence type="ECO:0000256" key="2">
    <source>
        <dbReference type="ARBA" id="ARBA00022737"/>
    </source>
</evidence>
<gene>
    <name evidence="7" type="ORF">EJD97_010927</name>
</gene>
<organism evidence="7">
    <name type="scientific">Solanum chilense</name>
    <name type="common">Tomato</name>
    <name type="synonym">Lycopersicon chilense</name>
    <dbReference type="NCBI Taxonomy" id="4083"/>
    <lineage>
        <taxon>Eukaryota</taxon>
        <taxon>Viridiplantae</taxon>
        <taxon>Streptophyta</taxon>
        <taxon>Embryophyta</taxon>
        <taxon>Tracheophyta</taxon>
        <taxon>Spermatophyta</taxon>
        <taxon>Magnoliopsida</taxon>
        <taxon>eudicotyledons</taxon>
        <taxon>Gunneridae</taxon>
        <taxon>Pentapetalae</taxon>
        <taxon>asterids</taxon>
        <taxon>lamiids</taxon>
        <taxon>Solanales</taxon>
        <taxon>Solanaceae</taxon>
        <taxon>Solanoideae</taxon>
        <taxon>Solaneae</taxon>
        <taxon>Solanum</taxon>
        <taxon>Solanum subgen. Lycopersicon</taxon>
    </lineage>
</organism>
<dbReference type="SMART" id="SM00320">
    <property type="entry name" value="WD40"/>
    <property type="match status" value="7"/>
</dbReference>
<dbReference type="GO" id="GO:0032797">
    <property type="term" value="C:SMN complex"/>
    <property type="evidence" value="ECO:0007669"/>
    <property type="project" value="TreeGrafter"/>
</dbReference>
<dbReference type="InterPro" id="IPR015943">
    <property type="entry name" value="WD40/YVTN_repeat-like_dom_sf"/>
</dbReference>
<dbReference type="GO" id="GO:0000387">
    <property type="term" value="P:spliceosomal snRNP assembly"/>
    <property type="evidence" value="ECO:0007669"/>
    <property type="project" value="TreeGrafter"/>
</dbReference>
<name>A0A6N2BGM3_SOLCI</name>
<dbReference type="PROSITE" id="PS50294">
    <property type="entry name" value="WD_REPEATS_REGION"/>
    <property type="match status" value="1"/>
</dbReference>
<feature type="repeat" description="WD" evidence="5">
    <location>
        <begin position="57"/>
        <end position="98"/>
    </location>
</feature>
<reference evidence="7" key="1">
    <citation type="submission" date="2019-05" db="EMBL/GenBank/DDBJ databases">
        <title>The de novo reference genome and transcriptome assemblies of the wild tomato species Solanum chilense.</title>
        <authorList>
            <person name="Stam R."/>
            <person name="Nosenko T."/>
            <person name="Hoerger A.C."/>
            <person name="Stephan W."/>
            <person name="Seidel M.A."/>
            <person name="Kuhn J.M.M."/>
            <person name="Haberer G."/>
            <person name="Tellier A."/>
        </authorList>
    </citation>
    <scope>NUCLEOTIDE SEQUENCE</scope>
    <source>
        <tissue evidence="7">Mature leaves</tissue>
    </source>
</reference>
<dbReference type="PROSITE" id="PS50082">
    <property type="entry name" value="WD_REPEATS_2"/>
    <property type="match status" value="3"/>
</dbReference>
<evidence type="ECO:0000256" key="1">
    <source>
        <dbReference type="ARBA" id="ARBA00022574"/>
    </source>
</evidence>
<dbReference type="AlphaFoldDB" id="A0A6N2BGM3"/>
<evidence type="ECO:0000313" key="7">
    <source>
        <dbReference type="EMBL" id="TMW93967.1"/>
    </source>
</evidence>
<keyword evidence="2" id="KW-0677">Repeat</keyword>
<evidence type="ECO:0000256" key="6">
    <source>
        <dbReference type="SAM" id="MobiDB-lite"/>
    </source>
</evidence>
<feature type="repeat" description="WD" evidence="5">
    <location>
        <begin position="141"/>
        <end position="183"/>
    </location>
</feature>
<dbReference type="Gene3D" id="2.130.10.10">
    <property type="entry name" value="YVTN repeat-like/Quinoprotein amine dehydrogenase"/>
    <property type="match status" value="3"/>
</dbReference>
<feature type="compositionally biased region" description="Polar residues" evidence="6">
    <location>
        <begin position="339"/>
        <end position="352"/>
    </location>
</feature>
<dbReference type="GO" id="GO:0003723">
    <property type="term" value="F:RNA binding"/>
    <property type="evidence" value="ECO:0007669"/>
    <property type="project" value="TreeGrafter"/>
</dbReference>
<sequence length="389" mass="42507">MDKKKVVAPLVCHGHSRPVVDLSYSPITPDGFFLISASKDSTPMLRNGETGDWIGTFEGHKGAVWSCCLDKHALRAASASADFSAKLWDALTGDVLHSFDHKHIVRACAFSEDTNLLLTGGFEKILRIFDLNRPDAPPREIDSSPGSVRTVAWLHSDQTILSSSGDAGGLRLWDVRTGKVVQILETKFPVTSAEVSQDGRYITTADGSSVKFWDANQYVLFFLLHWNKNVFNSVSCHSLHCILTYFFTSSFGLVKSHELPCKVESASLEPKFGNRFIAGGEDMWVHVFDFHTGEEIGCNKGHHGPVHCLRFSPGGESYASGSEDGTIRIWQLGPLGQIEDNSTANGSTTANASDGMGEVTQKIDELAVSETKKKEETQVDGVEQKVVDA</sequence>
<dbReference type="PANTHER" id="PTHR19877">
    <property type="entry name" value="EUKARYOTIC TRANSLATION INITIATION FACTOR 3 SUBUNIT I"/>
    <property type="match status" value="1"/>
</dbReference>
<dbReference type="InterPro" id="IPR036322">
    <property type="entry name" value="WD40_repeat_dom_sf"/>
</dbReference>
<dbReference type="Pfam" id="PF00400">
    <property type="entry name" value="WD40"/>
    <property type="match status" value="6"/>
</dbReference>
<keyword evidence="1 5" id="KW-0853">WD repeat</keyword>
<dbReference type="PANTHER" id="PTHR19877:SF15">
    <property type="entry name" value="SERINE-THREONINE KINASE RECEPTOR-ASSOCIATED PROTEIN-LIKE"/>
    <property type="match status" value="1"/>
</dbReference>
<evidence type="ECO:0000256" key="5">
    <source>
        <dbReference type="PROSITE-ProRule" id="PRU00221"/>
    </source>
</evidence>
<proteinExistence type="inferred from homology"/>
<accession>A0A6N2BGM3</accession>
<comment type="similarity">
    <text evidence="3">Belongs to the WD repeat STRAP family.</text>
</comment>
<dbReference type="InterPro" id="IPR001680">
    <property type="entry name" value="WD40_rpt"/>
</dbReference>
<feature type="region of interest" description="Disordered" evidence="6">
    <location>
        <begin position="338"/>
        <end position="358"/>
    </location>
</feature>
<dbReference type="SUPFAM" id="SSF50978">
    <property type="entry name" value="WD40 repeat-like"/>
    <property type="match status" value="1"/>
</dbReference>
<evidence type="ECO:0000256" key="4">
    <source>
        <dbReference type="ARBA" id="ARBA00040390"/>
    </source>
</evidence>